<proteinExistence type="evidence at transcript level"/>
<evidence type="ECO:0000259" key="1">
    <source>
        <dbReference type="Pfam" id="PF00582"/>
    </source>
</evidence>
<dbReference type="InterPro" id="IPR006015">
    <property type="entry name" value="Universal_stress_UspA"/>
</dbReference>
<name>A0A068C9E1_CATRO</name>
<dbReference type="AlphaFoldDB" id="A0A068C9E1"/>
<evidence type="ECO:0000313" key="2">
    <source>
        <dbReference type="EMBL" id="AID16044.1"/>
    </source>
</evidence>
<dbReference type="InterPro" id="IPR014729">
    <property type="entry name" value="Rossmann-like_a/b/a_fold"/>
</dbReference>
<dbReference type="Gene3D" id="3.40.50.620">
    <property type="entry name" value="HUPs"/>
    <property type="match status" value="1"/>
</dbReference>
<dbReference type="EMBL" id="KJ634226">
    <property type="protein sequence ID" value="AID16044.1"/>
    <property type="molecule type" value="mRNA"/>
</dbReference>
<dbReference type="PANTHER" id="PTHR31964:SF126">
    <property type="entry name" value="ADENINE NUCLEOTIDE ALPHA HYDROLASES-LIKE SUPERFAMILY PROTEIN"/>
    <property type="match status" value="1"/>
</dbReference>
<dbReference type="SUPFAM" id="SSF52402">
    <property type="entry name" value="Adenine nucleotide alpha hydrolases-like"/>
    <property type="match status" value="1"/>
</dbReference>
<dbReference type="PRINTS" id="PR01438">
    <property type="entry name" value="UNVRSLSTRESS"/>
</dbReference>
<feature type="domain" description="UspA" evidence="1">
    <location>
        <begin position="8"/>
        <end position="160"/>
    </location>
</feature>
<reference evidence="2" key="1">
    <citation type="submission" date="2014-03" db="EMBL/GenBank/DDBJ databases">
        <authorList>
            <person name="Atef A."/>
            <person name="Bahieldin A."/>
            <person name="Gadallah N.O."/>
            <person name="Sabir J.S.M."/>
            <person name="Shokry A."/>
            <person name="Edris S."/>
            <person name="El-Domyati F.M."/>
        </authorList>
    </citation>
    <scope>NUCLEOTIDE SEQUENCE</scope>
</reference>
<dbReference type="InterPro" id="IPR006016">
    <property type="entry name" value="UspA"/>
</dbReference>
<accession>A0A068C9E1</accession>
<dbReference type="PANTHER" id="PTHR31964">
    <property type="entry name" value="ADENINE NUCLEOTIDE ALPHA HYDROLASES-LIKE SUPERFAMILY PROTEIN"/>
    <property type="match status" value="1"/>
</dbReference>
<protein>
    <submittedName>
        <fullName evidence="2">Putative universal stress protein</fullName>
    </submittedName>
</protein>
<sequence>MEESLEKRRIVVAVDESEESMHALSWCLHNLVSQNQNTNTTLFLLYVKPPPPVYCSLDATGYLFGNGDVITSLENYGKDLANSVMRKADAICHKFDAKFTVEKKIGSGDAKDVICIATKQLMADMLVMGSHDYGFFKRAILGSVSEYCAKNVKCPVVVVKRPK</sequence>
<organism evidence="2">
    <name type="scientific">Catharanthus roseus</name>
    <name type="common">Madagascar periwinkle</name>
    <name type="synonym">Vinca rosea</name>
    <dbReference type="NCBI Taxonomy" id="4058"/>
    <lineage>
        <taxon>Eukaryota</taxon>
        <taxon>Viridiplantae</taxon>
        <taxon>Streptophyta</taxon>
        <taxon>Embryophyta</taxon>
        <taxon>Tracheophyta</taxon>
        <taxon>Spermatophyta</taxon>
        <taxon>Magnoliopsida</taxon>
        <taxon>eudicotyledons</taxon>
        <taxon>Gunneridae</taxon>
        <taxon>Pentapetalae</taxon>
        <taxon>asterids</taxon>
        <taxon>lamiids</taxon>
        <taxon>Gentianales</taxon>
        <taxon>Apocynaceae</taxon>
        <taxon>Rauvolfioideae</taxon>
        <taxon>Vinceae</taxon>
        <taxon>Catharanthinae</taxon>
        <taxon>Catharanthus</taxon>
    </lineage>
</organism>
<dbReference type="Pfam" id="PF00582">
    <property type="entry name" value="Usp"/>
    <property type="match status" value="1"/>
</dbReference>
<dbReference type="CDD" id="cd23659">
    <property type="entry name" value="USP_At3g01520-like"/>
    <property type="match status" value="1"/>
</dbReference>